<feature type="region of interest" description="Disordered" evidence="1">
    <location>
        <begin position="1797"/>
        <end position="2127"/>
    </location>
</feature>
<feature type="compositionally biased region" description="Basic and acidic residues" evidence="1">
    <location>
        <begin position="1384"/>
        <end position="1393"/>
    </location>
</feature>
<feature type="compositionally biased region" description="Low complexity" evidence="1">
    <location>
        <begin position="1745"/>
        <end position="1755"/>
    </location>
</feature>
<feature type="compositionally biased region" description="Low complexity" evidence="1">
    <location>
        <begin position="399"/>
        <end position="411"/>
    </location>
</feature>
<feature type="compositionally biased region" description="Low complexity" evidence="1">
    <location>
        <begin position="2013"/>
        <end position="2038"/>
    </location>
</feature>
<feature type="compositionally biased region" description="Basic and acidic residues" evidence="1">
    <location>
        <begin position="100"/>
        <end position="111"/>
    </location>
</feature>
<feature type="compositionally biased region" description="Basic and acidic residues" evidence="1">
    <location>
        <begin position="343"/>
        <end position="353"/>
    </location>
</feature>
<feature type="compositionally biased region" description="Polar residues" evidence="1">
    <location>
        <begin position="1833"/>
        <end position="1850"/>
    </location>
</feature>
<reference evidence="2" key="1">
    <citation type="submission" date="2014-11" db="EMBL/GenBank/DDBJ databases">
        <authorList>
            <person name="Otto D Thomas"/>
            <person name="Naeem Raeece"/>
        </authorList>
    </citation>
    <scope>NUCLEOTIDE SEQUENCE</scope>
</reference>
<gene>
    <name evidence="2" type="ORF">Cvel_26146</name>
</gene>
<feature type="region of interest" description="Disordered" evidence="1">
    <location>
        <begin position="1614"/>
        <end position="1780"/>
    </location>
</feature>
<organism evidence="2">
    <name type="scientific">Chromera velia CCMP2878</name>
    <dbReference type="NCBI Taxonomy" id="1169474"/>
    <lineage>
        <taxon>Eukaryota</taxon>
        <taxon>Sar</taxon>
        <taxon>Alveolata</taxon>
        <taxon>Colpodellida</taxon>
        <taxon>Chromeraceae</taxon>
        <taxon>Chromera</taxon>
    </lineage>
</organism>
<feature type="compositionally biased region" description="Gly residues" evidence="1">
    <location>
        <begin position="1394"/>
        <end position="1403"/>
    </location>
</feature>
<evidence type="ECO:0000313" key="2">
    <source>
        <dbReference type="EMBL" id="CEM41624.1"/>
    </source>
</evidence>
<feature type="compositionally biased region" description="Basic and acidic residues" evidence="1">
    <location>
        <begin position="1872"/>
        <end position="1892"/>
    </location>
</feature>
<feature type="region of interest" description="Disordered" evidence="1">
    <location>
        <begin position="1257"/>
        <end position="1277"/>
    </location>
</feature>
<feature type="region of interest" description="Disordered" evidence="1">
    <location>
        <begin position="1343"/>
        <end position="1423"/>
    </location>
</feature>
<feature type="region of interest" description="Disordered" evidence="1">
    <location>
        <begin position="25"/>
        <end position="247"/>
    </location>
</feature>
<feature type="compositionally biased region" description="Polar residues" evidence="1">
    <location>
        <begin position="2071"/>
        <end position="2081"/>
    </location>
</feature>
<protein>
    <submittedName>
        <fullName evidence="2">Uncharacterized protein</fullName>
    </submittedName>
</protein>
<feature type="compositionally biased region" description="Basic and acidic residues" evidence="1">
    <location>
        <begin position="1972"/>
        <end position="1986"/>
    </location>
</feature>
<evidence type="ECO:0000256" key="1">
    <source>
        <dbReference type="SAM" id="MobiDB-lite"/>
    </source>
</evidence>
<feature type="compositionally biased region" description="Basic and acidic residues" evidence="1">
    <location>
        <begin position="1697"/>
        <end position="1722"/>
    </location>
</feature>
<feature type="compositionally biased region" description="Polar residues" evidence="1">
    <location>
        <begin position="233"/>
        <end position="246"/>
    </location>
</feature>
<sequence>MNSESCASQSSASRFGKKWCLLDFSADEETRRPSHPFFLSRQGREKERGRPPAIHSLPHSGVPDLESCLLSRSVSISSEGGGSDADRSAPPSPPSQRRTRATEGGRMEGERNGTMASTARAADDSGMYAPVSRSNEGSEWYSSRRGAEEMEGAQKDASASAETLTRPSIPIRTDKFPLDPPPTRHSRSLLEQMIGDPPPTNSVDSGHFSFRPTPRGDRERESLDDNALMRPQGTLSPSHLSGTNGQHGERLLNAAATAVAASANDAFLFAGPQAPPPPLFGGVRRSPLLTSTHDAPRVRPSHSLSPKMERGLSGSGRGPGMTPLGRNGTFPGDPPTPPFGVGREVERDGEGRGESPMTSRRMSIHPDRQRGGGRRTGRGGGGGLTPRSAPPARRPGVPSSPFSPLASPAGPFRRHDPAEVDISSETSSQQDQGGVRGSGNGLLFGGHREESGDEEESEFEEEFGEPGDTEKDEFASEWVTSFVDSLGAKGEVLRMNRGGYSGSSRPGAMGPALSLSPLSLTALASMHLPVPLRLVFWGDDTPVKKILFAAAAGLYLPPGCDSEERGAGGEDSDGVFNVPLVVRIFRGDRVMGGGGEVFGRDREREQLSVRVNGQLLEASEVPRWFDAVTETRFGQEGFGHDLRVPPVTIDIDEGPSPLSWEERRKGGPSLHVIWLPSGLNFESSRSSRSSLLRQLRLGGDRDVPIGFVHVGGLFSSPAAFGQPPQWFSETGRSRRDGKGVGTQPPWVGREDGEGSGDSGSFVVVSGVEAWAVERERRQRGWGSHGKGGGLLLRQLLTPFFPSSASKLAEGRERRQSTFPKLVLLEEGGGGHEAETTAAVSRGLDGLGKKPTQTSIRPVAPQLAEVFALAIQRAFGNSSGGPQGGQAGVSRCSFPLSCLEEVEKAAGAVARQCWAKRVRILLRSACRRAGQAEVKRESAEIRSLSLGGTSLAAAALDFIRRTEERARLLLEDRGGSLPLALCMNSPFVHRWARTLEEDLEEAVRMAEDLWPHRVAGGGSRQAMRSALKDDRETKEDAEKRENEKDKESAPHTTEVRLVSGLSVERVLFFFLRHLKRLDPQLELSEDAAAVLLASASGGAVGRARAVAEWVRSSSLESVRELLLLSAACCGAVLRRVLLASADSIREEALSGSRSGPASLVAGSDGFWEGLQSGISEFSSSRAQRMAADLEGEAEEHAAALHLPWASPPPAPREDQEAARLQAGAVPPLPLANRRGAGGDERGWAMAGERNQAHGCLRNFQEGDADEKERRKETRETAELRSEAEGRFAKLRECLGVLLEVKGTVFMCLEGRRTRAMAGEGRLDSFGDTLRGSLVYSRADEAARLQTDPGGTTGASLWTGVRRRSRDPPSLPLSSHATHTGGSRLVRVDRGREGGGGRTGGGGGAPDSCTPALTSPVPSPSNARVPPPTAFTNLKGMEDRTQGWSVAVGSTSLQHQRDGAAFNRGVAAAAAAVGGDQKQTVPDDEELKTRFRICSPEDQLRLEVANAVEESAMLSVCIGTLGEIDTEIVGNKTQQSDEETLHSRWRGTPLGFRFFPLPPCSNTRTGRIAIPPPSPSGSPRTVLSSPMPIVTPVHTPVVRPGSPNFGAKAVSTELSNKSDFIPPSTPPLRGDARRSNCAPDVSTQRADGCTLQEDARGGFALPSDAHAPPLHANPTPSVPAPQQNVPRGLSQKGSARGILESRKAERDTRSVRANESQPREEREAAPILDQSLQTGPTGRAEGETKTTKTAIAAGAGETEIEFQNHQKYSHEDQPQNQEGGVFSSLDLLWSSAHSDARLPFSTHRDREEKGEANSQLEWAPSPSTHPDPTKESHSSSDLPLTSQRAESPNVLDNSKAALNPPSEEVNGGTGEGTQRMKEREVLDEPVGGDRDGGHHGVSSRVRMERNPSTARAAEAEGLVRPTKREMLDLPSHSQPGPAKGRGEGHLGEVECADGGTSSTEELVGGAEGQSSKAEGGKGREVSEEDSARRGTAAELGNPPSMSTSCKDFHAAFPHSTSSSTNTKTPKTQKTTGTGRKSQGRPLSGHTKNGVTLRSFQQNAGVEREAGGNRGCTPDTTSRATKQSDPLAETERTPTAAVGLRSSVRSSRDSALSGRTDPSSPPARTGTLSAELAARFDRRRQLGLAEEVFRN</sequence>
<accession>A0A0G4HC96</accession>
<feature type="compositionally biased region" description="Basic and acidic residues" evidence="1">
    <location>
        <begin position="214"/>
        <end position="223"/>
    </location>
</feature>
<feature type="compositionally biased region" description="Low complexity" evidence="1">
    <location>
        <begin position="2093"/>
        <end position="2111"/>
    </location>
</feature>
<feature type="compositionally biased region" description="Polar residues" evidence="1">
    <location>
        <begin position="423"/>
        <end position="432"/>
    </location>
</feature>
<feature type="compositionally biased region" description="Basic and acidic residues" evidence="1">
    <location>
        <begin position="1760"/>
        <end position="1771"/>
    </location>
</feature>
<feature type="region of interest" description="Disordered" evidence="1">
    <location>
        <begin position="1015"/>
        <end position="1050"/>
    </location>
</feature>
<feature type="compositionally biased region" description="Polar residues" evidence="1">
    <location>
        <begin position="2043"/>
        <end position="2057"/>
    </location>
</feature>
<name>A0A0G4HC96_9ALVE</name>
<feature type="compositionally biased region" description="Polar residues" evidence="1">
    <location>
        <begin position="1810"/>
        <end position="1824"/>
    </location>
</feature>
<feature type="compositionally biased region" description="Acidic residues" evidence="1">
    <location>
        <begin position="451"/>
        <end position="467"/>
    </location>
</feature>
<feature type="compositionally biased region" description="Low complexity" evidence="1">
    <location>
        <begin position="67"/>
        <end position="78"/>
    </location>
</feature>
<dbReference type="VEuPathDB" id="CryptoDB:Cvel_26146"/>
<feature type="compositionally biased region" description="Gly residues" evidence="1">
    <location>
        <begin position="434"/>
        <end position="444"/>
    </location>
</feature>
<feature type="compositionally biased region" description="Polar residues" evidence="1">
    <location>
        <begin position="132"/>
        <end position="141"/>
    </location>
</feature>
<feature type="region of interest" description="Disordered" evidence="1">
    <location>
        <begin position="728"/>
        <end position="758"/>
    </location>
</feature>
<feature type="region of interest" description="Disordered" evidence="1">
    <location>
        <begin position="281"/>
        <end position="471"/>
    </location>
</feature>
<dbReference type="EMBL" id="CDMZ01002274">
    <property type="protein sequence ID" value="CEM41624.1"/>
    <property type="molecule type" value="Genomic_DNA"/>
</dbReference>
<proteinExistence type="predicted"/>
<feature type="compositionally biased region" description="Basic and acidic residues" evidence="1">
    <location>
        <begin position="1800"/>
        <end position="1809"/>
    </location>
</feature>
<feature type="compositionally biased region" description="Basic and acidic residues" evidence="1">
    <location>
        <begin position="1265"/>
        <end position="1277"/>
    </location>
</feature>
<feature type="compositionally biased region" description="Basic and acidic residues" evidence="1">
    <location>
        <begin position="1025"/>
        <end position="1048"/>
    </location>
</feature>
<feature type="compositionally biased region" description="Basic and acidic residues" evidence="1">
    <location>
        <begin position="145"/>
        <end position="154"/>
    </location>
</feature>